<keyword evidence="2" id="KW-1185">Reference proteome</keyword>
<evidence type="ECO:0000313" key="1">
    <source>
        <dbReference type="EMBL" id="MBW0488552.1"/>
    </source>
</evidence>
<accession>A0A9Q3CU85</accession>
<dbReference type="EMBL" id="AVOT02009656">
    <property type="protein sequence ID" value="MBW0488552.1"/>
    <property type="molecule type" value="Genomic_DNA"/>
</dbReference>
<evidence type="ECO:0000313" key="2">
    <source>
        <dbReference type="Proteomes" id="UP000765509"/>
    </source>
</evidence>
<dbReference type="AlphaFoldDB" id="A0A9Q3CU85"/>
<gene>
    <name evidence="1" type="ORF">O181_028267</name>
</gene>
<reference evidence="1" key="1">
    <citation type="submission" date="2021-03" db="EMBL/GenBank/DDBJ databases">
        <title>Draft genome sequence of rust myrtle Austropuccinia psidii MF-1, a brazilian biotype.</title>
        <authorList>
            <person name="Quecine M.C."/>
            <person name="Pachon D.M.R."/>
            <person name="Bonatelli M.L."/>
            <person name="Correr F.H."/>
            <person name="Franceschini L.M."/>
            <person name="Leite T.F."/>
            <person name="Margarido G.R.A."/>
            <person name="Almeida C.A."/>
            <person name="Ferrarezi J.A."/>
            <person name="Labate C.A."/>
        </authorList>
    </citation>
    <scope>NUCLEOTIDE SEQUENCE</scope>
    <source>
        <strain evidence="1">MF-1</strain>
    </source>
</reference>
<name>A0A9Q3CU85_9BASI</name>
<comment type="caution">
    <text evidence="1">The sequence shown here is derived from an EMBL/GenBank/DDBJ whole genome shotgun (WGS) entry which is preliminary data.</text>
</comment>
<dbReference type="OrthoDB" id="3929326at2759"/>
<dbReference type="Proteomes" id="UP000765509">
    <property type="component" value="Unassembled WGS sequence"/>
</dbReference>
<sequence>MLEKEIHHGNRCMLDYFKYSKERWDKSHKPPELRIVDLVFASTFNFNNIKQPNKMKASFAGPFVIKDLHGLNAVQLEITGEVMKKDPAFPLILRKPYSQIYKELFLLINKPPLKIPPLEEGEENQILQVLKERTPTQAD</sequence>
<proteinExistence type="predicted"/>
<organism evidence="1 2">
    <name type="scientific">Austropuccinia psidii MF-1</name>
    <dbReference type="NCBI Taxonomy" id="1389203"/>
    <lineage>
        <taxon>Eukaryota</taxon>
        <taxon>Fungi</taxon>
        <taxon>Dikarya</taxon>
        <taxon>Basidiomycota</taxon>
        <taxon>Pucciniomycotina</taxon>
        <taxon>Pucciniomycetes</taxon>
        <taxon>Pucciniales</taxon>
        <taxon>Sphaerophragmiaceae</taxon>
        <taxon>Austropuccinia</taxon>
    </lineage>
</organism>
<protein>
    <submittedName>
        <fullName evidence="1">Uncharacterized protein</fullName>
    </submittedName>
</protein>